<evidence type="ECO:0000259" key="4">
    <source>
        <dbReference type="Pfam" id="PF05378"/>
    </source>
</evidence>
<dbReference type="GO" id="GO:0006749">
    <property type="term" value="P:glutathione metabolic process"/>
    <property type="evidence" value="ECO:0007669"/>
    <property type="project" value="TreeGrafter"/>
</dbReference>
<reference evidence="5 6" key="1">
    <citation type="submission" date="2018-03" db="EMBL/GenBank/DDBJ databases">
        <title>Phenotypic and genomic properties of Cyclonatronum proteinivorum gen. nov., sp. nov., a haloalkaliphilic bacteroidete from soda lakes possessing Na+-translocating rhodopsin.</title>
        <authorList>
            <person name="Toshchakov S.V."/>
            <person name="Korzhenkov A."/>
            <person name="Samarov N.I."/>
            <person name="Kublanov I.V."/>
            <person name="Muntyan M.S."/>
            <person name="Sorokin D.Y."/>
        </authorList>
    </citation>
    <scope>NUCLEOTIDE SEQUENCE [LARGE SCALE GENOMIC DNA]</scope>
    <source>
        <strain evidence="5 6">Omega</strain>
    </source>
</reference>
<evidence type="ECO:0000256" key="1">
    <source>
        <dbReference type="ARBA" id="ARBA00010403"/>
    </source>
</evidence>
<dbReference type="InterPro" id="IPR003692">
    <property type="entry name" value="Hydantoinase_B"/>
</dbReference>
<dbReference type="RefSeq" id="WP_114985595.1">
    <property type="nucleotide sequence ID" value="NZ_CP027806.1"/>
</dbReference>
<gene>
    <name evidence="5" type="ORF">CYPRO_3284</name>
</gene>
<dbReference type="InterPro" id="IPR008040">
    <property type="entry name" value="Hydant_A_N"/>
</dbReference>
<feature type="domain" description="Hydantoinase/oxoprolinase N-terminal" evidence="4">
    <location>
        <begin position="191"/>
        <end position="307"/>
    </location>
</feature>
<evidence type="ECO:0000259" key="2">
    <source>
        <dbReference type="Pfam" id="PF01968"/>
    </source>
</evidence>
<dbReference type="Proteomes" id="UP000254808">
    <property type="component" value="Chromosome"/>
</dbReference>
<dbReference type="GO" id="GO:0017168">
    <property type="term" value="F:5-oxoprolinase (ATP-hydrolyzing) activity"/>
    <property type="evidence" value="ECO:0007669"/>
    <property type="project" value="UniProtKB-EC"/>
</dbReference>
<evidence type="ECO:0000313" key="5">
    <source>
        <dbReference type="EMBL" id="AXJ02517.1"/>
    </source>
</evidence>
<dbReference type="KEGG" id="cprv:CYPRO_3284"/>
<dbReference type="PANTHER" id="PTHR11365">
    <property type="entry name" value="5-OXOPROLINASE RELATED"/>
    <property type="match status" value="1"/>
</dbReference>
<dbReference type="OrthoDB" id="9768323at2"/>
<dbReference type="InterPro" id="IPR045079">
    <property type="entry name" value="Oxoprolinase-like"/>
</dbReference>
<dbReference type="GO" id="GO:0005829">
    <property type="term" value="C:cytosol"/>
    <property type="evidence" value="ECO:0007669"/>
    <property type="project" value="TreeGrafter"/>
</dbReference>
<protein>
    <submittedName>
        <fullName evidence="5">5-oxoprolinase (ATP-hydrolysing)</fullName>
        <ecNumber evidence="5">3.5.2.9</ecNumber>
    </submittedName>
</protein>
<dbReference type="PANTHER" id="PTHR11365:SF23">
    <property type="entry name" value="HYPOTHETICAL 5-OXOPROLINASE (EUROFUNG)-RELATED"/>
    <property type="match status" value="1"/>
</dbReference>
<evidence type="ECO:0000313" key="6">
    <source>
        <dbReference type="Proteomes" id="UP000254808"/>
    </source>
</evidence>
<sequence>MRDNETSKYTARDGGGRFFVFANIPLHPAKGFYFGAIHATPINIFLIMTRTAETLPLLCIDKGGTFTDCLFRKSGGALVRFKLLSSGEWRVACTNGAKPDELALRLSETERAQVKLGGLQGFQARVAGDGGDVLCRVTEACPDTGLLRCDAPLPADVRSVSLFTGEDAPVVAARLLTGTPAGEPLPPLHWRLAGTQTTNALLEGRHAPTALILSEGFADLLRIGNQQRPDIFALKVEQPAPLYRAVATVPGLISASGEVLEKLQAADLEPLLARWKADGIEAVAVCLRNAWKNPGHEQQLGVLIREAGFAHVVLSSETAPLIHYLDRSRTTLINALLSPVLAQWRRDLTQAAPDGLRYAMSSAGGLLPFATFKPVDSLLSGPAAGVTGAAASGKAAGFDTLLTFDMGGTSTDVARIAGRPGLRFSHRVGDAEVMAPAADIETVAAGGGSICRFDGYRLQVGPESAGADPGPAAYGRGGPLTLTDINLLAGRIPASDFSIPLDLAASERQFEALRREMATSPGVLPQRETLIRDLLDIANERMAGAIRAVSVQRGYRASEHALVSFGGAGGQHACELAALLGIRQVLFPGFASVLSAYGLMHAQREEIAEQQLLLPFERWVAEAADIIQTLHQELRDRFSDDENARTELSLVLQLRLTGQEESLPVTMPLEAYEAGRAREEFAQAWLARYGMPLRDDAQLEAASVRLIARLPKETPSEHIHQNKTSQSGEGVTAYPQRKVQVLTGKHTQAVPLLSREALAGRLNPLPGPALISGGATTVYLAPGWSAVLDANGTLIAERSADDTRHHAPESDASRLSSARLELAGNRLQSIANEMGEVLQRSSVSVNIRERLDFSCAVFDASGYLVANAAHIPVHLGALGLCVRGLMARLEMKPDSVYITNHPAFGGSHLPDVTVVSPFFAEGRLQALVANRAHHAEIGGTRPGSMSPDAAHLGEEGCVIPPLCIVEGSQPRFEALRACLTDGPWPTRALRENLGDIESAIAANRRGLQRLADWTARHGTEDLRESMQLILDYGEIRTREMLAKSGLSEVRAEELLDDGTPLRVKAALRDGLLHLDFSGSGAVHPGNLNATPAIVSSVVMYVLRVLLSEPVPLNKGLMRAVRLHLPPGTLLNPDFGEAPEACPAVFGGNTEVSQRLTDTLLKAFGKAACSQGTMNNLLFGNARFGFYETLGGGTGAGEGFAGADAVHHHMTNTRITDAEVLESRYQVRVTRLEIRQDSGGTGKWRGGDGMIRELEFLEPVSLTLLSEHRKQQPYGLAGGEAGASGRQLIIRADGSTETLAGQAKVQLKAGDRFRIETPGGGGFGAG</sequence>
<keyword evidence="5" id="KW-0378">Hydrolase</keyword>
<feature type="domain" description="Hydantoinase B/oxoprolinase" evidence="3">
    <location>
        <begin position="819"/>
        <end position="1324"/>
    </location>
</feature>
<organism evidence="5 6">
    <name type="scientific">Cyclonatronum proteinivorum</name>
    <dbReference type="NCBI Taxonomy" id="1457365"/>
    <lineage>
        <taxon>Bacteria</taxon>
        <taxon>Pseudomonadati</taxon>
        <taxon>Balneolota</taxon>
        <taxon>Balneolia</taxon>
        <taxon>Balneolales</taxon>
        <taxon>Cyclonatronaceae</taxon>
        <taxon>Cyclonatronum</taxon>
    </lineage>
</organism>
<name>A0A345UPW5_9BACT</name>
<accession>A0A345UPW5</accession>
<feature type="domain" description="Hydantoinase A/oxoprolinase" evidence="2">
    <location>
        <begin position="327"/>
        <end position="603"/>
    </location>
</feature>
<evidence type="ECO:0000259" key="3">
    <source>
        <dbReference type="Pfam" id="PF02538"/>
    </source>
</evidence>
<dbReference type="EMBL" id="CP027806">
    <property type="protein sequence ID" value="AXJ02517.1"/>
    <property type="molecule type" value="Genomic_DNA"/>
</dbReference>
<dbReference type="EC" id="3.5.2.9" evidence="5"/>
<proteinExistence type="inferred from homology"/>
<dbReference type="Pfam" id="PF05378">
    <property type="entry name" value="Hydant_A_N"/>
    <property type="match status" value="1"/>
</dbReference>
<dbReference type="InterPro" id="IPR002821">
    <property type="entry name" value="Hydantoinase_A"/>
</dbReference>
<keyword evidence="6" id="KW-1185">Reference proteome</keyword>
<comment type="similarity">
    <text evidence="1">Belongs to the oxoprolinase family.</text>
</comment>
<dbReference type="Pfam" id="PF02538">
    <property type="entry name" value="Hydantoinase_B"/>
    <property type="match status" value="1"/>
</dbReference>
<dbReference type="Pfam" id="PF01968">
    <property type="entry name" value="Hydantoinase_A"/>
    <property type="match status" value="1"/>
</dbReference>